<evidence type="ECO:0008006" key="3">
    <source>
        <dbReference type="Google" id="ProtNLM"/>
    </source>
</evidence>
<evidence type="ECO:0000313" key="1">
    <source>
        <dbReference type="EnsemblPlants" id="AET7Gv20965200.9"/>
    </source>
</evidence>
<protein>
    <recommendedName>
        <fullName evidence="3">Peptidase A1 domain-containing protein</fullName>
    </recommendedName>
</protein>
<dbReference type="Gramene" id="AET7Gv20965200.9">
    <property type="protein sequence ID" value="AET7Gv20965200.9"/>
    <property type="gene ID" value="AET7Gv20965200"/>
</dbReference>
<dbReference type="EnsemblPlants" id="AET7Gv20965200.9">
    <property type="protein sequence ID" value="AET7Gv20965200.9"/>
    <property type="gene ID" value="AET7Gv20965200"/>
</dbReference>
<name>A0A453SJW2_AEGTS</name>
<reference evidence="1" key="3">
    <citation type="journal article" date="2017" name="Nature">
        <title>Genome sequence of the progenitor of the wheat D genome Aegilops tauschii.</title>
        <authorList>
            <person name="Luo M.C."/>
            <person name="Gu Y.Q."/>
            <person name="Puiu D."/>
            <person name="Wang H."/>
            <person name="Twardziok S.O."/>
            <person name="Deal K.R."/>
            <person name="Huo N."/>
            <person name="Zhu T."/>
            <person name="Wang L."/>
            <person name="Wang Y."/>
            <person name="McGuire P.E."/>
            <person name="Liu S."/>
            <person name="Long H."/>
            <person name="Ramasamy R.K."/>
            <person name="Rodriguez J.C."/>
            <person name="Van S.L."/>
            <person name="Yuan L."/>
            <person name="Wang Z."/>
            <person name="Xia Z."/>
            <person name="Xiao L."/>
            <person name="Anderson O.D."/>
            <person name="Ouyang S."/>
            <person name="Liang Y."/>
            <person name="Zimin A.V."/>
            <person name="Pertea G."/>
            <person name="Qi P."/>
            <person name="Bennetzen J.L."/>
            <person name="Dai X."/>
            <person name="Dawson M.W."/>
            <person name="Muller H.G."/>
            <person name="Kugler K."/>
            <person name="Rivarola-Duarte L."/>
            <person name="Spannagl M."/>
            <person name="Mayer K.F.X."/>
            <person name="Lu F.H."/>
            <person name="Bevan M.W."/>
            <person name="Leroy P."/>
            <person name="Li P."/>
            <person name="You F.M."/>
            <person name="Sun Q."/>
            <person name="Liu Z."/>
            <person name="Lyons E."/>
            <person name="Wicker T."/>
            <person name="Salzberg S.L."/>
            <person name="Devos K.M."/>
            <person name="Dvorak J."/>
        </authorList>
    </citation>
    <scope>NUCLEOTIDE SEQUENCE [LARGE SCALE GENOMIC DNA]</scope>
    <source>
        <strain evidence="1">cv. AL8/78</strain>
    </source>
</reference>
<reference evidence="1" key="4">
    <citation type="submission" date="2019-03" db="UniProtKB">
        <authorList>
            <consortium name="EnsemblPlants"/>
        </authorList>
    </citation>
    <scope>IDENTIFICATION</scope>
</reference>
<organism evidence="1 2">
    <name type="scientific">Aegilops tauschii subsp. strangulata</name>
    <name type="common">Goatgrass</name>
    <dbReference type="NCBI Taxonomy" id="200361"/>
    <lineage>
        <taxon>Eukaryota</taxon>
        <taxon>Viridiplantae</taxon>
        <taxon>Streptophyta</taxon>
        <taxon>Embryophyta</taxon>
        <taxon>Tracheophyta</taxon>
        <taxon>Spermatophyta</taxon>
        <taxon>Magnoliopsida</taxon>
        <taxon>Liliopsida</taxon>
        <taxon>Poales</taxon>
        <taxon>Poaceae</taxon>
        <taxon>BOP clade</taxon>
        <taxon>Pooideae</taxon>
        <taxon>Triticodae</taxon>
        <taxon>Triticeae</taxon>
        <taxon>Triticinae</taxon>
        <taxon>Aegilops</taxon>
    </lineage>
</organism>
<keyword evidence="2" id="KW-1185">Reference proteome</keyword>
<reference evidence="1" key="5">
    <citation type="journal article" date="2021" name="G3 (Bethesda)">
        <title>Aegilops tauschii genome assembly Aet v5.0 features greater sequence contiguity and improved annotation.</title>
        <authorList>
            <person name="Wang L."/>
            <person name="Zhu T."/>
            <person name="Rodriguez J.C."/>
            <person name="Deal K.R."/>
            <person name="Dubcovsky J."/>
            <person name="McGuire P.E."/>
            <person name="Lux T."/>
            <person name="Spannagl M."/>
            <person name="Mayer K.F.X."/>
            <person name="Baldrich P."/>
            <person name="Meyers B.C."/>
            <person name="Huo N."/>
            <person name="Gu Y.Q."/>
            <person name="Zhou H."/>
            <person name="Devos K.M."/>
            <person name="Bennetzen J.L."/>
            <person name="Unver T."/>
            <person name="Budak H."/>
            <person name="Gulick P.J."/>
            <person name="Galiba G."/>
            <person name="Kalapos B."/>
            <person name="Nelson D.R."/>
            <person name="Li P."/>
            <person name="You F.M."/>
            <person name="Luo M.C."/>
            <person name="Dvorak J."/>
        </authorList>
    </citation>
    <scope>NUCLEOTIDE SEQUENCE [LARGE SCALE GENOMIC DNA]</scope>
    <source>
        <strain evidence="1">cv. AL8/78</strain>
    </source>
</reference>
<accession>A0A453SJW2</accession>
<reference evidence="2" key="2">
    <citation type="journal article" date="2017" name="Nat. Plants">
        <title>The Aegilops tauschii genome reveals multiple impacts of transposons.</title>
        <authorList>
            <person name="Zhao G."/>
            <person name="Zou C."/>
            <person name="Li K."/>
            <person name="Wang K."/>
            <person name="Li T."/>
            <person name="Gao L."/>
            <person name="Zhang X."/>
            <person name="Wang H."/>
            <person name="Yang Z."/>
            <person name="Liu X."/>
            <person name="Jiang W."/>
            <person name="Mao L."/>
            <person name="Kong X."/>
            <person name="Jiao Y."/>
            <person name="Jia J."/>
        </authorList>
    </citation>
    <scope>NUCLEOTIDE SEQUENCE [LARGE SCALE GENOMIC DNA]</scope>
    <source>
        <strain evidence="2">cv. AL8/78</strain>
    </source>
</reference>
<dbReference type="Proteomes" id="UP000015105">
    <property type="component" value="Chromosome 7D"/>
</dbReference>
<dbReference type="AlphaFoldDB" id="A0A453SJW2"/>
<proteinExistence type="predicted"/>
<sequence>KKRLTLWDGGSSSFVQTLHLMFNNLFSDLAFSNRLVLYDLENQVIGWTDYNCSSSIKIKDDKTGSIYTVNAHDISSGWRFQWHKPLFVLLVTALCSYTMF</sequence>
<evidence type="ECO:0000313" key="2">
    <source>
        <dbReference type="Proteomes" id="UP000015105"/>
    </source>
</evidence>
<reference evidence="2" key="1">
    <citation type="journal article" date="2014" name="Science">
        <title>Ancient hybridizations among the ancestral genomes of bread wheat.</title>
        <authorList>
            <consortium name="International Wheat Genome Sequencing Consortium,"/>
            <person name="Marcussen T."/>
            <person name="Sandve S.R."/>
            <person name="Heier L."/>
            <person name="Spannagl M."/>
            <person name="Pfeifer M."/>
            <person name="Jakobsen K.S."/>
            <person name="Wulff B.B."/>
            <person name="Steuernagel B."/>
            <person name="Mayer K.F."/>
            <person name="Olsen O.A."/>
        </authorList>
    </citation>
    <scope>NUCLEOTIDE SEQUENCE [LARGE SCALE GENOMIC DNA]</scope>
    <source>
        <strain evidence="2">cv. AL8/78</strain>
    </source>
</reference>